<proteinExistence type="predicted"/>
<feature type="compositionally biased region" description="Basic residues" evidence="1">
    <location>
        <begin position="62"/>
        <end position="71"/>
    </location>
</feature>
<organism evidence="2">
    <name type="scientific">uncultured Sphingosinicella sp</name>
    <dbReference type="NCBI Taxonomy" id="478748"/>
    <lineage>
        <taxon>Bacteria</taxon>
        <taxon>Pseudomonadati</taxon>
        <taxon>Pseudomonadota</taxon>
        <taxon>Alphaproteobacteria</taxon>
        <taxon>Sphingomonadales</taxon>
        <taxon>Sphingosinicellaceae</taxon>
        <taxon>Sphingosinicella</taxon>
        <taxon>environmental samples</taxon>
    </lineage>
</organism>
<feature type="non-terminal residue" evidence="2">
    <location>
        <position position="92"/>
    </location>
</feature>
<sequence length="92" mass="10229">GRAHLPDFKGGEPVRARALGQMGAGVRIARQEAPRPAHRLVGRRGHSGAGLDQLRQPGSRYRLCRARRHRLSRDPGDHAQAPHPVLRRQLQV</sequence>
<accession>A0A6J4TEQ7</accession>
<feature type="non-terminal residue" evidence="2">
    <location>
        <position position="1"/>
    </location>
</feature>
<gene>
    <name evidence="2" type="ORF">AVDCRST_MAG23-192</name>
</gene>
<evidence type="ECO:0000313" key="2">
    <source>
        <dbReference type="EMBL" id="CAA9520877.1"/>
    </source>
</evidence>
<feature type="region of interest" description="Disordered" evidence="1">
    <location>
        <begin position="33"/>
        <end position="92"/>
    </location>
</feature>
<dbReference type="EMBL" id="CADCWD010000010">
    <property type="protein sequence ID" value="CAA9520877.1"/>
    <property type="molecule type" value="Genomic_DNA"/>
</dbReference>
<evidence type="ECO:0000256" key="1">
    <source>
        <dbReference type="SAM" id="MobiDB-lite"/>
    </source>
</evidence>
<dbReference type="AlphaFoldDB" id="A0A6J4TEQ7"/>
<keyword evidence="2" id="KW-0830">Ubiquinone</keyword>
<reference evidence="2" key="1">
    <citation type="submission" date="2020-02" db="EMBL/GenBank/DDBJ databases">
        <authorList>
            <person name="Meier V. D."/>
        </authorList>
    </citation>
    <scope>NUCLEOTIDE SEQUENCE</scope>
    <source>
        <strain evidence="2">AVDCRST_MAG23</strain>
    </source>
</reference>
<feature type="compositionally biased region" description="Basic residues" evidence="1">
    <location>
        <begin position="36"/>
        <end position="46"/>
    </location>
</feature>
<name>A0A6J4TEQ7_9SPHN</name>
<protein>
    <submittedName>
        <fullName evidence="2">NADH-ubiquinone oxidoreductase-related protein</fullName>
    </submittedName>
</protein>